<dbReference type="EMBL" id="BAAAZO010000001">
    <property type="protein sequence ID" value="GAA3595693.1"/>
    <property type="molecule type" value="Genomic_DNA"/>
</dbReference>
<sequence length="149" mass="15691">MTAQIGQTVRELLVGDLNAYFEQTKSLDEHGWNAFGEVVGAAFYNAVERSLSGPQADVPAFVAAAAVPYAQTPVAIDENAAQALVRSVLGDDASVAEVLEQLDEPDLARIELVLLRRLIDDSNGDITVDALITSAQDEAAEFSGEAGAS</sequence>
<protein>
    <submittedName>
        <fullName evidence="1">Uncharacterized protein</fullName>
    </submittedName>
</protein>
<keyword evidence="2" id="KW-1185">Reference proteome</keyword>
<dbReference type="RefSeq" id="WP_231487386.1">
    <property type="nucleotide sequence ID" value="NZ_BAAAZO010000001.1"/>
</dbReference>
<dbReference type="Proteomes" id="UP001501074">
    <property type="component" value="Unassembled WGS sequence"/>
</dbReference>
<evidence type="ECO:0000313" key="1">
    <source>
        <dbReference type="EMBL" id="GAA3595693.1"/>
    </source>
</evidence>
<accession>A0ABP6Z186</accession>
<proteinExistence type="predicted"/>
<comment type="caution">
    <text evidence="1">The sequence shown here is derived from an EMBL/GenBank/DDBJ whole genome shotgun (WGS) entry which is preliminary data.</text>
</comment>
<gene>
    <name evidence="1" type="ORF">GCM10022223_08600</name>
</gene>
<name>A0ABP6Z186_9ACTN</name>
<reference evidence="2" key="1">
    <citation type="journal article" date="2019" name="Int. J. Syst. Evol. Microbiol.">
        <title>The Global Catalogue of Microorganisms (GCM) 10K type strain sequencing project: providing services to taxonomists for standard genome sequencing and annotation.</title>
        <authorList>
            <consortium name="The Broad Institute Genomics Platform"/>
            <consortium name="The Broad Institute Genome Sequencing Center for Infectious Disease"/>
            <person name="Wu L."/>
            <person name="Ma J."/>
        </authorList>
    </citation>
    <scope>NUCLEOTIDE SEQUENCE [LARGE SCALE GENOMIC DNA]</scope>
    <source>
        <strain evidence="2">JCM 16902</strain>
    </source>
</reference>
<evidence type="ECO:0000313" key="2">
    <source>
        <dbReference type="Proteomes" id="UP001501074"/>
    </source>
</evidence>
<organism evidence="1 2">
    <name type="scientific">Kineosporia mesophila</name>
    <dbReference type="NCBI Taxonomy" id="566012"/>
    <lineage>
        <taxon>Bacteria</taxon>
        <taxon>Bacillati</taxon>
        <taxon>Actinomycetota</taxon>
        <taxon>Actinomycetes</taxon>
        <taxon>Kineosporiales</taxon>
        <taxon>Kineosporiaceae</taxon>
        <taxon>Kineosporia</taxon>
    </lineage>
</organism>